<dbReference type="PANTHER" id="PTHR21385:SF0">
    <property type="entry name" value="RE51073P"/>
    <property type="match status" value="1"/>
</dbReference>
<feature type="transmembrane region" description="Helical" evidence="1">
    <location>
        <begin position="396"/>
        <end position="420"/>
    </location>
</feature>
<dbReference type="OrthoDB" id="4507at2759"/>
<feature type="transmembrane region" description="Helical" evidence="1">
    <location>
        <begin position="572"/>
        <end position="594"/>
    </location>
</feature>
<accession>A0A843UXI6</accession>
<organism evidence="4 5">
    <name type="scientific">Colocasia esculenta</name>
    <name type="common">Wild taro</name>
    <name type="synonym">Arum esculentum</name>
    <dbReference type="NCBI Taxonomy" id="4460"/>
    <lineage>
        <taxon>Eukaryota</taxon>
        <taxon>Viridiplantae</taxon>
        <taxon>Streptophyta</taxon>
        <taxon>Embryophyta</taxon>
        <taxon>Tracheophyta</taxon>
        <taxon>Spermatophyta</taxon>
        <taxon>Magnoliopsida</taxon>
        <taxon>Liliopsida</taxon>
        <taxon>Araceae</taxon>
        <taxon>Aroideae</taxon>
        <taxon>Colocasieae</taxon>
        <taxon>Colocasia</taxon>
    </lineage>
</organism>
<keyword evidence="1" id="KW-1133">Transmembrane helix</keyword>
<feature type="chain" id="PRO_5032596879" description="C2H2-type domain-containing protein" evidence="2">
    <location>
        <begin position="30"/>
        <end position="619"/>
    </location>
</feature>
<keyword evidence="1" id="KW-0812">Transmembrane</keyword>
<name>A0A843UXI6_COLES</name>
<evidence type="ECO:0000256" key="2">
    <source>
        <dbReference type="SAM" id="SignalP"/>
    </source>
</evidence>
<evidence type="ECO:0000259" key="3">
    <source>
        <dbReference type="PROSITE" id="PS00028"/>
    </source>
</evidence>
<keyword evidence="5" id="KW-1185">Reference proteome</keyword>
<dbReference type="PROSITE" id="PS00028">
    <property type="entry name" value="ZINC_FINGER_C2H2_1"/>
    <property type="match status" value="1"/>
</dbReference>
<dbReference type="PANTHER" id="PTHR21385">
    <property type="entry name" value="ZINC FINGER PROTEIN-RELATED"/>
    <property type="match status" value="1"/>
</dbReference>
<feature type="domain" description="C2H2-type" evidence="3">
    <location>
        <begin position="232"/>
        <end position="253"/>
    </location>
</feature>
<evidence type="ECO:0000313" key="4">
    <source>
        <dbReference type="EMBL" id="MQL88331.1"/>
    </source>
</evidence>
<sequence length="619" mass="69865">MWREMPISPLHCLSISLLLLLLLSPPVLPGSGVEGALLVGLGITIIRMRYFESSRVLDLSRSPWASTSLLWRDISSYMDIILLGARVAVDPLIPVSQVFDSSLPGRVWAHTFRRGLRQAEIFQLEDLLSRLSSISLSESMVSVDVALGEGRNLEVLKLAEKQGKIFMRSIVPEKEVGQPGRSLMRYVLQYLMPFVDEEQYQISTKCRLHPDNDMFREQENHKVHVEVNEWRCGFCKKSFRAEKFLDMHFDNRHYNLLNDGHPWGDVLLPPSLFRVWEEWTCLEVVSLSPQKVYSFGRRGGGEARSEEASRCILGSPMKVLASILVLSPGEVLESIVVGYDEEKLVFRCLVLLEEACPVPPMPLEHSLQSLEVEEDGQAGNLNLNHLNPRPPLVRPVLAALKVVGVIVSGFLLIVVIQPLYRVWTRPAEERTSAMIRRRIWWRLRGPLVLGAPSILCSDCSALSQPKPMPKLTLPPLLEAEDETRGRCLADLCGALHCDQVIESKKPKSKCNPAAVARNRHLCESLADSCFPINQGRSASRLHELFLRQFCDAHTCTGGRKPFSRGGRKQTNVLYLAMCILILILLPLFYLLVYLSKREMKDSVQVLKRISKGKQKKKPT</sequence>
<evidence type="ECO:0000313" key="5">
    <source>
        <dbReference type="Proteomes" id="UP000652761"/>
    </source>
</evidence>
<keyword evidence="1" id="KW-0472">Membrane</keyword>
<gene>
    <name evidence="4" type="ORF">Taro_020887</name>
</gene>
<keyword evidence="2" id="KW-0732">Signal</keyword>
<protein>
    <recommendedName>
        <fullName evidence="3">C2H2-type domain-containing protein</fullName>
    </recommendedName>
</protein>
<reference evidence="4" key="1">
    <citation type="submission" date="2017-07" db="EMBL/GenBank/DDBJ databases">
        <title>Taro Niue Genome Assembly and Annotation.</title>
        <authorList>
            <person name="Atibalentja N."/>
            <person name="Keating K."/>
            <person name="Fields C.J."/>
        </authorList>
    </citation>
    <scope>NUCLEOTIDE SEQUENCE</scope>
    <source>
        <strain evidence="4">Niue_2</strain>
        <tissue evidence="4">Leaf</tissue>
    </source>
</reference>
<dbReference type="InterPro" id="IPR013087">
    <property type="entry name" value="Znf_C2H2_type"/>
</dbReference>
<evidence type="ECO:0000256" key="1">
    <source>
        <dbReference type="SAM" id="Phobius"/>
    </source>
</evidence>
<proteinExistence type="predicted"/>
<dbReference type="Proteomes" id="UP000652761">
    <property type="component" value="Unassembled WGS sequence"/>
</dbReference>
<feature type="signal peptide" evidence="2">
    <location>
        <begin position="1"/>
        <end position="29"/>
    </location>
</feature>
<dbReference type="AlphaFoldDB" id="A0A843UXI6"/>
<dbReference type="EMBL" id="NMUH01001047">
    <property type="protein sequence ID" value="MQL88331.1"/>
    <property type="molecule type" value="Genomic_DNA"/>
</dbReference>
<comment type="caution">
    <text evidence="4">The sequence shown here is derived from an EMBL/GenBank/DDBJ whole genome shotgun (WGS) entry which is preliminary data.</text>
</comment>